<feature type="transmembrane region" description="Helical" evidence="6">
    <location>
        <begin position="383"/>
        <end position="403"/>
    </location>
</feature>
<proteinExistence type="predicted"/>
<evidence type="ECO:0000259" key="7">
    <source>
        <dbReference type="PROSITE" id="PS50850"/>
    </source>
</evidence>
<name>W6ZJ27_COCMI</name>
<dbReference type="STRING" id="930090.W6ZJ27"/>
<evidence type="ECO:0000256" key="1">
    <source>
        <dbReference type="ARBA" id="ARBA00004141"/>
    </source>
</evidence>
<dbReference type="InterPro" id="IPR020846">
    <property type="entry name" value="MFS_dom"/>
</dbReference>
<dbReference type="InterPro" id="IPR036259">
    <property type="entry name" value="MFS_trans_sf"/>
</dbReference>
<keyword evidence="9" id="KW-1185">Reference proteome</keyword>
<dbReference type="GO" id="GO:0016020">
    <property type="term" value="C:membrane"/>
    <property type="evidence" value="ECO:0007669"/>
    <property type="project" value="UniProtKB-SubCell"/>
</dbReference>
<dbReference type="Proteomes" id="UP000054032">
    <property type="component" value="Unassembled WGS sequence"/>
</dbReference>
<feature type="transmembrane region" description="Helical" evidence="6">
    <location>
        <begin position="354"/>
        <end position="376"/>
    </location>
</feature>
<evidence type="ECO:0000313" key="8">
    <source>
        <dbReference type="EMBL" id="EUC50013.1"/>
    </source>
</evidence>
<sequence length="418" mass="45255">MAKSSDKDRATVENMRDVEKAGVAQQVECGQESVAVNATASTEDSLLSKARCVALVAVLTIASIMSTVAIQDSVSVLPTIGRELSIPASRQHWIVLSYNITFVPFLIFSGRLADIYGRRRTYLLGSSFFTAASIMAPFVPNESGFDAIRGLQGLSAAAMASAALGILSSTFSPGNTKDIAFSFFAIGAPLGFVFGNPLGSLIGEHLPWQWTYWILSITAGISTIASYYIIPRPPPSPTPIKASTIDWIGAAVLTLALILLVLTLSNGNKLGWRTPWIPTLIVLSFLLFAGYTYWHYRLSRTPNKTPFIAPFILTQKQLTPTLVISALLTASYTIFLATSLRWFTAYQTLSTLQITFNFLPAGICALLVALITPLLLSRVPGLYILLFSTTCVALSCLLLAIPLPEHTSYWAYGLPGKK</sequence>
<dbReference type="InterPro" id="IPR011701">
    <property type="entry name" value="MFS"/>
</dbReference>
<evidence type="ECO:0000313" key="9">
    <source>
        <dbReference type="Proteomes" id="UP000054032"/>
    </source>
</evidence>
<keyword evidence="4 6" id="KW-1133">Transmembrane helix</keyword>
<evidence type="ECO:0000256" key="6">
    <source>
        <dbReference type="SAM" id="Phobius"/>
    </source>
</evidence>
<feature type="transmembrane region" description="Helical" evidence="6">
    <location>
        <begin position="179"/>
        <end position="198"/>
    </location>
</feature>
<feature type="transmembrane region" description="Helical" evidence="6">
    <location>
        <begin position="52"/>
        <end position="71"/>
    </location>
</feature>
<dbReference type="InterPro" id="IPR005829">
    <property type="entry name" value="Sugar_transporter_CS"/>
</dbReference>
<dbReference type="Pfam" id="PF07690">
    <property type="entry name" value="MFS_1"/>
    <property type="match status" value="1"/>
</dbReference>
<dbReference type="GO" id="GO:0022857">
    <property type="term" value="F:transmembrane transporter activity"/>
    <property type="evidence" value="ECO:0007669"/>
    <property type="project" value="InterPro"/>
</dbReference>
<feature type="transmembrane region" description="Helical" evidence="6">
    <location>
        <begin position="210"/>
        <end position="230"/>
    </location>
</feature>
<evidence type="ECO:0000256" key="2">
    <source>
        <dbReference type="ARBA" id="ARBA00022448"/>
    </source>
</evidence>
<feature type="domain" description="Major facilitator superfamily (MFS) profile" evidence="7">
    <location>
        <begin position="52"/>
        <end position="418"/>
    </location>
</feature>
<gene>
    <name evidence="8" type="ORF">COCMIDRAFT_1208</name>
</gene>
<evidence type="ECO:0000256" key="5">
    <source>
        <dbReference type="ARBA" id="ARBA00023136"/>
    </source>
</evidence>
<evidence type="ECO:0000256" key="3">
    <source>
        <dbReference type="ARBA" id="ARBA00022692"/>
    </source>
</evidence>
<dbReference type="RefSeq" id="XP_007683362.1">
    <property type="nucleotide sequence ID" value="XM_007685172.1"/>
</dbReference>
<dbReference type="PANTHER" id="PTHR42718">
    <property type="entry name" value="MAJOR FACILITATOR SUPERFAMILY MULTIDRUG TRANSPORTER MFSC"/>
    <property type="match status" value="1"/>
</dbReference>
<evidence type="ECO:0000256" key="4">
    <source>
        <dbReference type="ARBA" id="ARBA00022989"/>
    </source>
</evidence>
<dbReference type="KEGG" id="bor:COCMIDRAFT_1208"/>
<dbReference type="PROSITE" id="PS50850">
    <property type="entry name" value="MFS"/>
    <property type="match status" value="1"/>
</dbReference>
<dbReference type="HOGENOM" id="CLU_000960_27_0_1"/>
<dbReference type="AlphaFoldDB" id="W6ZJ27"/>
<dbReference type="OrthoDB" id="5086884at2759"/>
<feature type="transmembrane region" description="Helical" evidence="6">
    <location>
        <begin position="276"/>
        <end position="294"/>
    </location>
</feature>
<dbReference type="PANTHER" id="PTHR42718:SF9">
    <property type="entry name" value="MAJOR FACILITATOR SUPERFAMILY MULTIDRUG TRANSPORTER MFSC"/>
    <property type="match status" value="1"/>
</dbReference>
<feature type="transmembrane region" description="Helical" evidence="6">
    <location>
        <begin position="242"/>
        <end position="264"/>
    </location>
</feature>
<keyword evidence="3 6" id="KW-0812">Transmembrane</keyword>
<protein>
    <recommendedName>
        <fullName evidence="7">Major facilitator superfamily (MFS) profile domain-containing protein</fullName>
    </recommendedName>
</protein>
<organism evidence="8 9">
    <name type="scientific">Bipolaris oryzae ATCC 44560</name>
    <dbReference type="NCBI Taxonomy" id="930090"/>
    <lineage>
        <taxon>Eukaryota</taxon>
        <taxon>Fungi</taxon>
        <taxon>Dikarya</taxon>
        <taxon>Ascomycota</taxon>
        <taxon>Pezizomycotina</taxon>
        <taxon>Dothideomycetes</taxon>
        <taxon>Pleosporomycetidae</taxon>
        <taxon>Pleosporales</taxon>
        <taxon>Pleosporineae</taxon>
        <taxon>Pleosporaceae</taxon>
        <taxon>Bipolaris</taxon>
    </lineage>
</organism>
<keyword evidence="2" id="KW-0813">Transport</keyword>
<comment type="subcellular location">
    <subcellularLocation>
        <location evidence="1">Membrane</location>
        <topology evidence="1">Multi-pass membrane protein</topology>
    </subcellularLocation>
</comment>
<feature type="transmembrane region" description="Helical" evidence="6">
    <location>
        <begin position="121"/>
        <end position="139"/>
    </location>
</feature>
<feature type="transmembrane region" description="Helical" evidence="6">
    <location>
        <begin position="91"/>
        <end position="109"/>
    </location>
</feature>
<dbReference type="SUPFAM" id="SSF103473">
    <property type="entry name" value="MFS general substrate transporter"/>
    <property type="match status" value="2"/>
</dbReference>
<dbReference type="PROSITE" id="PS00216">
    <property type="entry name" value="SUGAR_TRANSPORT_1"/>
    <property type="match status" value="1"/>
</dbReference>
<reference evidence="8 9" key="1">
    <citation type="journal article" date="2013" name="PLoS Genet.">
        <title>Comparative genome structure, secondary metabolite, and effector coding capacity across Cochliobolus pathogens.</title>
        <authorList>
            <person name="Condon B.J."/>
            <person name="Leng Y."/>
            <person name="Wu D."/>
            <person name="Bushley K.E."/>
            <person name="Ohm R.A."/>
            <person name="Otillar R."/>
            <person name="Martin J."/>
            <person name="Schackwitz W."/>
            <person name="Grimwood J."/>
            <person name="MohdZainudin N."/>
            <person name="Xue C."/>
            <person name="Wang R."/>
            <person name="Manning V.A."/>
            <person name="Dhillon B."/>
            <person name="Tu Z.J."/>
            <person name="Steffenson B.J."/>
            <person name="Salamov A."/>
            <person name="Sun H."/>
            <person name="Lowry S."/>
            <person name="LaButti K."/>
            <person name="Han J."/>
            <person name="Copeland A."/>
            <person name="Lindquist E."/>
            <person name="Barry K."/>
            <person name="Schmutz J."/>
            <person name="Baker S.E."/>
            <person name="Ciuffetti L.M."/>
            <person name="Grigoriev I.V."/>
            <person name="Zhong S."/>
            <person name="Turgeon B.G."/>
        </authorList>
    </citation>
    <scope>NUCLEOTIDE SEQUENCE [LARGE SCALE GENOMIC DNA]</scope>
    <source>
        <strain evidence="8 9">ATCC 44560</strain>
    </source>
</reference>
<dbReference type="Gene3D" id="1.20.1720.10">
    <property type="entry name" value="Multidrug resistance protein D"/>
    <property type="match status" value="1"/>
</dbReference>
<keyword evidence="5 6" id="KW-0472">Membrane</keyword>
<accession>W6ZJ27</accession>
<feature type="transmembrane region" description="Helical" evidence="6">
    <location>
        <begin position="151"/>
        <end position="167"/>
    </location>
</feature>
<dbReference type="EMBL" id="KI963926">
    <property type="protein sequence ID" value="EUC50013.1"/>
    <property type="molecule type" value="Genomic_DNA"/>
</dbReference>
<feature type="transmembrane region" description="Helical" evidence="6">
    <location>
        <begin position="322"/>
        <end position="342"/>
    </location>
</feature>
<dbReference type="GeneID" id="19119815"/>
<dbReference type="eggNOG" id="KOG0254">
    <property type="taxonomic scope" value="Eukaryota"/>
</dbReference>